<name>A0A9J6ZER2_9BACL</name>
<reference evidence="1" key="1">
    <citation type="submission" date="2022-05" db="EMBL/GenBank/DDBJ databases">
        <title>Novel bacterial taxa in a minimal lignocellulolytic consortium and its capacity to transform plastics disclosed by genome-resolved metagenomics.</title>
        <authorList>
            <person name="Rodriguez C.A.D."/>
            <person name="Diaz-Garcia L."/>
            <person name="Herrera K."/>
            <person name="Tarazona N.A."/>
            <person name="Sproer C."/>
            <person name="Overmann J."/>
            <person name="Jimenez D.J."/>
        </authorList>
    </citation>
    <scope>NUCLEOTIDE SEQUENCE</scope>
    <source>
        <strain evidence="1">MAG5</strain>
    </source>
</reference>
<organism evidence="1 2">
    <name type="scientific">Candidatus Pristimantibacillus lignocellulolyticus</name>
    <dbReference type="NCBI Taxonomy" id="2994561"/>
    <lineage>
        <taxon>Bacteria</taxon>
        <taxon>Bacillati</taxon>
        <taxon>Bacillota</taxon>
        <taxon>Bacilli</taxon>
        <taxon>Bacillales</taxon>
        <taxon>Paenibacillaceae</taxon>
        <taxon>Candidatus Pristimantibacillus</taxon>
    </lineage>
</organism>
<dbReference type="InterPro" id="IPR006944">
    <property type="entry name" value="Phage/GTA_portal"/>
</dbReference>
<dbReference type="NCBIfam" id="TIGR01537">
    <property type="entry name" value="portal_HK97"/>
    <property type="match status" value="1"/>
</dbReference>
<dbReference type="EMBL" id="CP097899">
    <property type="protein sequence ID" value="URN94565.1"/>
    <property type="molecule type" value="Genomic_DNA"/>
</dbReference>
<protein>
    <submittedName>
        <fullName evidence="1">Phage portal protein</fullName>
    </submittedName>
</protein>
<evidence type="ECO:0000313" key="2">
    <source>
        <dbReference type="Proteomes" id="UP001056756"/>
    </source>
</evidence>
<dbReference type="KEGG" id="plig:NAG76_22575"/>
<sequence>MKLGQRLKVAWGVISNKYQQTTSGDFSKWFSGGKSRFLWRAGGKLASNETIFAAISRLSNSVATMPVKLYKEFEPIYSHPVADKVANSPNNNMTSFDWIRTLEVHRNTYGNGYAIKIYGARYQLEQIAVLDPTRVEPIVEASTGELWYQVLGDKGTYYVHNLDMVHVKHIHTSQNGYKGISPIDVLSNTIEFDKQVRRFSLESMEGSINASFILKYDTHLSEDKKTEIINNFRQFYQDNGGVLIQESGTTITPIERDFLDTKVFEVEKITRSRVATVFNMPSSMLGETDGASYSSQEQMSLEYVTYTLLPIIRHYEQEFNRKLITMQERQSGLYFKFNVGAFLRGDQKTRGEFYFKGIRSAWFKPNEVRAYEELPPEPGGNQLYISGDLYPLNTPVSERKSRKTGG</sequence>
<dbReference type="InterPro" id="IPR006427">
    <property type="entry name" value="Portal_HK97"/>
</dbReference>
<proteinExistence type="predicted"/>
<accession>A0A9J6ZER2</accession>
<gene>
    <name evidence="1" type="ORF">NAG76_22575</name>
</gene>
<evidence type="ECO:0000313" key="1">
    <source>
        <dbReference type="EMBL" id="URN94565.1"/>
    </source>
</evidence>
<dbReference type="Pfam" id="PF04860">
    <property type="entry name" value="Phage_portal"/>
    <property type="match status" value="1"/>
</dbReference>
<dbReference type="AlphaFoldDB" id="A0A9J6ZER2"/>
<dbReference type="Proteomes" id="UP001056756">
    <property type="component" value="Chromosome"/>
</dbReference>